<dbReference type="GO" id="GO:0022857">
    <property type="term" value="F:transmembrane transporter activity"/>
    <property type="evidence" value="ECO:0007669"/>
    <property type="project" value="InterPro"/>
</dbReference>
<dbReference type="Gene3D" id="1.20.1250.20">
    <property type="entry name" value="MFS general substrate transporter like domains"/>
    <property type="match status" value="1"/>
</dbReference>
<keyword evidence="2" id="KW-0813">Transport</keyword>
<keyword evidence="10" id="KW-1185">Reference proteome</keyword>
<comment type="subcellular location">
    <subcellularLocation>
        <location evidence="1">Cell membrane</location>
        <topology evidence="1">Multi-pass membrane protein</topology>
    </subcellularLocation>
</comment>
<dbReference type="InterPro" id="IPR036259">
    <property type="entry name" value="MFS_trans_sf"/>
</dbReference>
<dbReference type="EMBL" id="BNJK01000002">
    <property type="protein sequence ID" value="GHP00170.1"/>
    <property type="molecule type" value="Genomic_DNA"/>
</dbReference>
<name>A0A8J3IQM4_9CHLR</name>
<gene>
    <name evidence="9" type="ORF">KSF_102170</name>
</gene>
<proteinExistence type="predicted"/>
<evidence type="ECO:0000313" key="9">
    <source>
        <dbReference type="EMBL" id="GHP00170.1"/>
    </source>
</evidence>
<dbReference type="PROSITE" id="PS50850">
    <property type="entry name" value="MFS"/>
    <property type="match status" value="1"/>
</dbReference>
<feature type="transmembrane region" description="Helical" evidence="7">
    <location>
        <begin position="181"/>
        <end position="198"/>
    </location>
</feature>
<feature type="transmembrane region" description="Helical" evidence="7">
    <location>
        <begin position="290"/>
        <end position="310"/>
    </location>
</feature>
<feature type="transmembrane region" description="Helical" evidence="7">
    <location>
        <begin position="385"/>
        <end position="403"/>
    </location>
</feature>
<dbReference type="GO" id="GO:0005886">
    <property type="term" value="C:plasma membrane"/>
    <property type="evidence" value="ECO:0007669"/>
    <property type="project" value="UniProtKB-SubCell"/>
</dbReference>
<feature type="transmembrane region" description="Helical" evidence="7">
    <location>
        <begin position="356"/>
        <end position="379"/>
    </location>
</feature>
<dbReference type="InterPro" id="IPR020846">
    <property type="entry name" value="MFS_dom"/>
</dbReference>
<dbReference type="Proteomes" id="UP000597444">
    <property type="component" value="Unassembled WGS sequence"/>
</dbReference>
<keyword evidence="5 7" id="KW-1133">Transmembrane helix</keyword>
<evidence type="ECO:0000256" key="3">
    <source>
        <dbReference type="ARBA" id="ARBA00022475"/>
    </source>
</evidence>
<evidence type="ECO:0000256" key="1">
    <source>
        <dbReference type="ARBA" id="ARBA00004651"/>
    </source>
</evidence>
<sequence length="410" mass="44507">MPASQNLLQTRQRTSLWHNRDYMILWSGQLVSAFGSRVSVIATPLLIVSLTGSPALAGLIFALGTLPGVVLSLPAGALIDRWNRKSVMIVCDCGRAIALGSIPVAAALSHLTIFHLALAILLEGILTPFFALAQSASLPRIVEKEQLSQAVAQNQVLVASSQLLGPALGGLFYGIRQTFPFLVDGISYVFSVVSLCFIKKPLQNQPLAVRQKLSTEIIEGMRWLWRHPVLRFLTILHWGLVTPTAGWVLLFEQLAQHLHATALTTGLILACCGLGNIVGSLLAGPLLSRFRAGQIFFVTIWLWVLSWLPLTVVPNLWSFALVNVSTFIIASIYLVAQASYQLSLIPDHMQGRVNSIIHLLVNGSTPLGIVLTGLLIQLIGPVGTVLALFAPQLLLAVIMTLFYRRLVALS</sequence>
<dbReference type="Pfam" id="PF05977">
    <property type="entry name" value="MFS_3"/>
    <property type="match status" value="1"/>
</dbReference>
<feature type="domain" description="Major facilitator superfamily (MFS) profile" evidence="8">
    <location>
        <begin position="21"/>
        <end position="408"/>
    </location>
</feature>
<keyword evidence="3" id="KW-1003">Cell membrane</keyword>
<feature type="transmembrane region" description="Helical" evidence="7">
    <location>
        <begin position="229"/>
        <end position="250"/>
    </location>
</feature>
<keyword evidence="6 7" id="KW-0472">Membrane</keyword>
<feature type="transmembrane region" description="Helical" evidence="7">
    <location>
        <begin position="316"/>
        <end position="336"/>
    </location>
</feature>
<dbReference type="InterPro" id="IPR010290">
    <property type="entry name" value="TM_effector"/>
</dbReference>
<reference evidence="9" key="1">
    <citation type="submission" date="2020-10" db="EMBL/GenBank/DDBJ databases">
        <title>Taxonomic study of unclassified bacteria belonging to the class Ktedonobacteria.</title>
        <authorList>
            <person name="Yabe S."/>
            <person name="Wang C.M."/>
            <person name="Zheng Y."/>
            <person name="Sakai Y."/>
            <person name="Cavaletti L."/>
            <person name="Monciardini P."/>
            <person name="Donadio S."/>
        </authorList>
    </citation>
    <scope>NUCLEOTIDE SEQUENCE</scope>
    <source>
        <strain evidence="9">ID150040</strain>
    </source>
</reference>
<feature type="transmembrane region" description="Helical" evidence="7">
    <location>
        <begin position="56"/>
        <end position="79"/>
    </location>
</feature>
<evidence type="ECO:0000313" key="10">
    <source>
        <dbReference type="Proteomes" id="UP000597444"/>
    </source>
</evidence>
<dbReference type="PANTHER" id="PTHR23513">
    <property type="entry name" value="INTEGRAL MEMBRANE EFFLUX PROTEIN-RELATED"/>
    <property type="match status" value="1"/>
</dbReference>
<evidence type="ECO:0000256" key="2">
    <source>
        <dbReference type="ARBA" id="ARBA00022448"/>
    </source>
</evidence>
<comment type="caution">
    <text evidence="9">The sequence shown here is derived from an EMBL/GenBank/DDBJ whole genome shotgun (WGS) entry which is preliminary data.</text>
</comment>
<evidence type="ECO:0000256" key="7">
    <source>
        <dbReference type="SAM" id="Phobius"/>
    </source>
</evidence>
<protein>
    <submittedName>
        <fullName evidence="9">MFS transporter</fullName>
    </submittedName>
</protein>
<dbReference type="PANTHER" id="PTHR23513:SF6">
    <property type="entry name" value="MAJOR FACILITATOR SUPERFAMILY ASSOCIATED DOMAIN-CONTAINING PROTEIN"/>
    <property type="match status" value="1"/>
</dbReference>
<evidence type="ECO:0000256" key="4">
    <source>
        <dbReference type="ARBA" id="ARBA00022692"/>
    </source>
</evidence>
<accession>A0A8J3IQM4</accession>
<dbReference type="SUPFAM" id="SSF103473">
    <property type="entry name" value="MFS general substrate transporter"/>
    <property type="match status" value="1"/>
</dbReference>
<evidence type="ECO:0000259" key="8">
    <source>
        <dbReference type="PROSITE" id="PS50850"/>
    </source>
</evidence>
<dbReference type="RefSeq" id="WP_220210744.1">
    <property type="nucleotide sequence ID" value="NZ_BNJK01000002.1"/>
</dbReference>
<evidence type="ECO:0000256" key="6">
    <source>
        <dbReference type="ARBA" id="ARBA00023136"/>
    </source>
</evidence>
<keyword evidence="4 7" id="KW-0812">Transmembrane</keyword>
<feature type="transmembrane region" description="Helical" evidence="7">
    <location>
        <begin position="262"/>
        <end position="283"/>
    </location>
</feature>
<dbReference type="AlphaFoldDB" id="A0A8J3IQM4"/>
<organism evidence="9 10">
    <name type="scientific">Reticulibacter mediterranei</name>
    <dbReference type="NCBI Taxonomy" id="2778369"/>
    <lineage>
        <taxon>Bacteria</taxon>
        <taxon>Bacillati</taxon>
        <taxon>Chloroflexota</taxon>
        <taxon>Ktedonobacteria</taxon>
        <taxon>Ktedonobacterales</taxon>
        <taxon>Reticulibacteraceae</taxon>
        <taxon>Reticulibacter</taxon>
    </lineage>
</organism>
<evidence type="ECO:0000256" key="5">
    <source>
        <dbReference type="ARBA" id="ARBA00022989"/>
    </source>
</evidence>
<feature type="transmembrane region" description="Helical" evidence="7">
    <location>
        <begin position="21"/>
        <end position="50"/>
    </location>
</feature>
<dbReference type="CDD" id="cd06173">
    <property type="entry name" value="MFS_MefA_like"/>
    <property type="match status" value="1"/>
</dbReference>